<evidence type="ECO:0000313" key="3">
    <source>
        <dbReference type="Proteomes" id="UP000317901"/>
    </source>
</evidence>
<dbReference type="PANTHER" id="PTHR33420:SF12">
    <property type="entry name" value="FIMBRIN-LIKE PROTEIN FIMI-RELATED"/>
    <property type="match status" value="1"/>
</dbReference>
<dbReference type="Proteomes" id="UP000318428">
    <property type="component" value="Unassembled WGS sequence"/>
</dbReference>
<protein>
    <submittedName>
        <fullName evidence="1">Type 1 fimbrial protein</fullName>
    </submittedName>
</protein>
<evidence type="ECO:0000313" key="2">
    <source>
        <dbReference type="EMBL" id="TWR90299.1"/>
    </source>
</evidence>
<dbReference type="PANTHER" id="PTHR33420">
    <property type="entry name" value="FIMBRIAL SUBUNIT ELFA-RELATED"/>
    <property type="match status" value="1"/>
</dbReference>
<dbReference type="EMBL" id="VFIO01000003">
    <property type="protein sequence ID" value="TWR90299.1"/>
    <property type="molecule type" value="Genomic_DNA"/>
</dbReference>
<dbReference type="GO" id="GO:0009289">
    <property type="term" value="C:pilus"/>
    <property type="evidence" value="ECO:0007669"/>
    <property type="project" value="InterPro"/>
</dbReference>
<dbReference type="Gene3D" id="2.60.40.1090">
    <property type="entry name" value="Fimbrial-type adhesion domain"/>
    <property type="match status" value="1"/>
</dbReference>
<dbReference type="EMBL" id="VFIP01000040">
    <property type="protein sequence ID" value="TWR86765.1"/>
    <property type="molecule type" value="Genomic_DNA"/>
</dbReference>
<dbReference type="InterPro" id="IPR036937">
    <property type="entry name" value="Adhesion_dom_fimbrial_sf"/>
</dbReference>
<evidence type="ECO:0000313" key="4">
    <source>
        <dbReference type="Proteomes" id="UP000318428"/>
    </source>
</evidence>
<evidence type="ECO:0000313" key="1">
    <source>
        <dbReference type="EMBL" id="TWR86765.1"/>
    </source>
</evidence>
<dbReference type="GO" id="GO:0043709">
    <property type="term" value="P:cell adhesion involved in single-species biofilm formation"/>
    <property type="evidence" value="ECO:0007669"/>
    <property type="project" value="TreeGrafter"/>
</dbReference>
<keyword evidence="4" id="KW-1185">Reference proteome</keyword>
<proteinExistence type="predicted"/>
<reference evidence="3 4" key="1">
    <citation type="submission" date="2019-06" db="EMBL/GenBank/DDBJ databases">
        <title>Pseudomonas bimorpha sp. nov. isolated from bovine raw milk and skim milk concentrate.</title>
        <authorList>
            <person name="Hofmann K."/>
            <person name="Huptas C."/>
            <person name="Doll E."/>
            <person name="Scherer S."/>
            <person name="Wenning M."/>
        </authorList>
    </citation>
    <scope>NUCLEOTIDE SEQUENCE [LARGE SCALE GENOMIC DNA]</scope>
    <source>
        <strain evidence="2 4">DSM 108989</strain>
        <strain evidence="1 3">DSM 108990</strain>
    </source>
</reference>
<comment type="caution">
    <text evidence="1">The sequence shown here is derived from an EMBL/GenBank/DDBJ whole genome shotgun (WGS) entry which is preliminary data.</text>
</comment>
<organism evidence="1 3">
    <name type="scientific">Pseudomonas saxonica</name>
    <dbReference type="NCBI Taxonomy" id="2600598"/>
    <lineage>
        <taxon>Bacteria</taxon>
        <taxon>Pseudomonadati</taxon>
        <taxon>Pseudomonadota</taxon>
        <taxon>Gammaproteobacteria</taxon>
        <taxon>Pseudomonadales</taxon>
        <taxon>Pseudomonadaceae</taxon>
        <taxon>Pseudomonas</taxon>
    </lineage>
</organism>
<dbReference type="InterPro" id="IPR050263">
    <property type="entry name" value="Bact_Fimbrial_Adh_Pro"/>
</dbReference>
<name>A0A5C5PTI6_9PSED</name>
<dbReference type="Proteomes" id="UP000317901">
    <property type="component" value="Unassembled WGS sequence"/>
</dbReference>
<sequence length="172" mass="18648">MGSTLFISASAANQGNGIVTLEGQIVDSACALDAGSAYQLIEMDPVPVGRLIRDGDSDPHPFTLRLVACTLTRPDPESPGEYLPDWQHVRVTFEGLTDREGRSFAAQGTSQGVALHITDRQGRESMPGVPMPMMPVTANDLALHYIIQLVGNNQPMVVGAHRAAVRFRLEYY</sequence>
<dbReference type="InterPro" id="IPR008966">
    <property type="entry name" value="Adhesion_dom_sf"/>
</dbReference>
<dbReference type="AlphaFoldDB" id="A0A5C5PTI6"/>
<gene>
    <name evidence="1" type="ORF">FJD37_17865</name>
    <name evidence="2" type="ORF">FJD38_12265</name>
</gene>
<dbReference type="SUPFAM" id="SSF49401">
    <property type="entry name" value="Bacterial adhesins"/>
    <property type="match status" value="1"/>
</dbReference>
<accession>A0A5C5PTI6</accession>